<dbReference type="EMBL" id="CP003607">
    <property type="protein sequence ID" value="AFY81288.1"/>
    <property type="molecule type" value="Genomic_DNA"/>
</dbReference>
<dbReference type="PATRIC" id="fig|56110.3.peg.1904"/>
<evidence type="ECO:0000313" key="1">
    <source>
        <dbReference type="EMBL" id="AFY81288.1"/>
    </source>
</evidence>
<dbReference type="HOGENOM" id="CLU_2059017_0_0_3"/>
<dbReference type="KEGG" id="oac:Oscil6304_1587"/>
<reference evidence="1 2" key="1">
    <citation type="submission" date="2012-06" db="EMBL/GenBank/DDBJ databases">
        <title>Finished chromosome of genome of Oscillatoria acuminata PCC 6304.</title>
        <authorList>
            <consortium name="US DOE Joint Genome Institute"/>
            <person name="Gugger M."/>
            <person name="Coursin T."/>
            <person name="Rippka R."/>
            <person name="Tandeau De Marsac N."/>
            <person name="Huntemann M."/>
            <person name="Wei C.-L."/>
            <person name="Han J."/>
            <person name="Detter J.C."/>
            <person name="Han C."/>
            <person name="Tapia R."/>
            <person name="Davenport K."/>
            <person name="Daligault H."/>
            <person name="Erkkila T."/>
            <person name="Gu W."/>
            <person name="Munk A.C.C."/>
            <person name="Teshima H."/>
            <person name="Xu Y."/>
            <person name="Chain P."/>
            <person name="Chen A."/>
            <person name="Krypides N."/>
            <person name="Mavromatis K."/>
            <person name="Markowitz V."/>
            <person name="Szeto E."/>
            <person name="Ivanova N."/>
            <person name="Mikhailova N."/>
            <person name="Ovchinnikova G."/>
            <person name="Pagani I."/>
            <person name="Pati A."/>
            <person name="Goodwin L."/>
            <person name="Peters L."/>
            <person name="Pitluck S."/>
            <person name="Woyke T."/>
            <person name="Kerfeld C."/>
        </authorList>
    </citation>
    <scope>NUCLEOTIDE SEQUENCE [LARGE SCALE GENOMIC DNA]</scope>
    <source>
        <strain evidence="1 2">PCC 6304</strain>
    </source>
</reference>
<dbReference type="AlphaFoldDB" id="K9TFY4"/>
<protein>
    <submittedName>
        <fullName evidence="1">Uncharacterized protein</fullName>
    </submittedName>
</protein>
<organism evidence="1 2">
    <name type="scientific">Oscillatoria acuminata PCC 6304</name>
    <dbReference type="NCBI Taxonomy" id="56110"/>
    <lineage>
        <taxon>Bacteria</taxon>
        <taxon>Bacillati</taxon>
        <taxon>Cyanobacteriota</taxon>
        <taxon>Cyanophyceae</taxon>
        <taxon>Oscillatoriophycideae</taxon>
        <taxon>Oscillatoriales</taxon>
        <taxon>Oscillatoriaceae</taxon>
        <taxon>Oscillatoria</taxon>
    </lineage>
</organism>
<dbReference type="InParanoid" id="K9TFY4"/>
<sequence length="119" mass="11970">MDVGRSLVKLIVGGSCVLGSLALASGLSGAGLVFSTALGSVAAGNTGNAIDALLDGGVGGVSLENQDLTKAVGKTIAAVITLAAKSQRGKTRQYLEKIAAQAKDNWVKIALNQFKDELA</sequence>
<dbReference type="eggNOG" id="COG5635">
    <property type="taxonomic scope" value="Bacteria"/>
</dbReference>
<dbReference type="Proteomes" id="UP000010367">
    <property type="component" value="Chromosome"/>
</dbReference>
<keyword evidence="2" id="KW-1185">Reference proteome</keyword>
<proteinExistence type="predicted"/>
<accession>K9TFY4</accession>
<evidence type="ECO:0000313" key="2">
    <source>
        <dbReference type="Proteomes" id="UP000010367"/>
    </source>
</evidence>
<name>K9TFY4_9CYAN</name>
<gene>
    <name evidence="1" type="ORF">Oscil6304_1587</name>
</gene>